<dbReference type="AlphaFoldDB" id="W8SJT5"/>
<evidence type="ECO:0000256" key="3">
    <source>
        <dbReference type="ARBA" id="ARBA00022448"/>
    </source>
</evidence>
<keyword evidence="10" id="KW-1185">Reference proteome</keyword>
<dbReference type="PROSITE" id="PS50893">
    <property type="entry name" value="ABC_TRANSPORTER_2"/>
    <property type="match status" value="1"/>
</dbReference>
<reference evidence="9 10" key="1">
    <citation type="submission" date="2013-03" db="EMBL/GenBank/DDBJ databases">
        <authorList>
            <person name="Fiebig A."/>
            <person name="Goeker M."/>
            <person name="Klenk H.-P.P."/>
        </authorList>
    </citation>
    <scope>NUCLEOTIDE SEQUENCE [LARGE SCALE GENOMIC DNA]</scope>
    <source>
        <strain evidence="10">DSM 19469</strain>
    </source>
</reference>
<dbReference type="GO" id="GO:0005886">
    <property type="term" value="C:plasma membrane"/>
    <property type="evidence" value="ECO:0007669"/>
    <property type="project" value="UniProtKB-SubCell"/>
</dbReference>
<dbReference type="NCBIfam" id="TIGR01727">
    <property type="entry name" value="oligo_HPY"/>
    <property type="match status" value="1"/>
</dbReference>
<dbReference type="InterPro" id="IPR003439">
    <property type="entry name" value="ABC_transporter-like_ATP-bd"/>
</dbReference>
<feature type="domain" description="ABC transporter" evidence="8">
    <location>
        <begin position="9"/>
        <end position="258"/>
    </location>
</feature>
<dbReference type="STRING" id="1294273.roselon_00322"/>
<evidence type="ECO:0000256" key="1">
    <source>
        <dbReference type="ARBA" id="ARBA00004417"/>
    </source>
</evidence>
<dbReference type="Pfam" id="PF00005">
    <property type="entry name" value="ABC_tran"/>
    <property type="match status" value="1"/>
</dbReference>
<dbReference type="PROSITE" id="PS00211">
    <property type="entry name" value="ABC_TRANSPORTER_1"/>
    <property type="match status" value="1"/>
</dbReference>
<dbReference type="SMART" id="SM00382">
    <property type="entry name" value="AAA"/>
    <property type="match status" value="1"/>
</dbReference>
<evidence type="ECO:0000259" key="8">
    <source>
        <dbReference type="PROSITE" id="PS50893"/>
    </source>
</evidence>
<dbReference type="GO" id="GO:0015833">
    <property type="term" value="P:peptide transport"/>
    <property type="evidence" value="ECO:0007669"/>
    <property type="project" value="InterPro"/>
</dbReference>
<dbReference type="KEGG" id="red:roselon_00322"/>
<dbReference type="Proteomes" id="UP000019593">
    <property type="component" value="Chromosome"/>
</dbReference>
<comment type="similarity">
    <text evidence="2">Belongs to the ABC transporter superfamily.</text>
</comment>
<evidence type="ECO:0000313" key="9">
    <source>
        <dbReference type="EMBL" id="AHM02775.1"/>
    </source>
</evidence>
<dbReference type="FunFam" id="3.40.50.300:FF:000016">
    <property type="entry name" value="Oligopeptide ABC transporter ATP-binding component"/>
    <property type="match status" value="1"/>
</dbReference>
<dbReference type="InterPro" id="IPR003593">
    <property type="entry name" value="AAA+_ATPase"/>
</dbReference>
<dbReference type="InterPro" id="IPR013563">
    <property type="entry name" value="Oligopep_ABC_C"/>
</dbReference>
<evidence type="ECO:0000256" key="7">
    <source>
        <dbReference type="ARBA" id="ARBA00023136"/>
    </source>
</evidence>
<dbReference type="PATRIC" id="fig|1294273.3.peg.315"/>
<keyword evidence="5" id="KW-0547">Nucleotide-binding</keyword>
<comment type="subcellular location">
    <subcellularLocation>
        <location evidence="1">Cell inner membrane</location>
        <topology evidence="1">Peripheral membrane protein</topology>
    </subcellularLocation>
</comment>
<proteinExistence type="inferred from homology"/>
<dbReference type="Pfam" id="PF08352">
    <property type="entry name" value="oligo_HPY"/>
    <property type="match status" value="1"/>
</dbReference>
<sequence length="336" mass="36159">MTNPAQPLLEVRDLSVRLDGAERNIVDQVSFSVDAGETLCLVGESGCGKSLSALALMGLLQSPPLSIVGGTARFSGADLLRMPQAERRRLRGGRMAMIFQEPMTSLNPAIRIGEQIAESVRRHRRATTAEARARALEMLRRVRIPAPEKRLDEYPHQLSGGMRQRAMIAMALANDPELLIADEPTTALDVTIQAQILDLMRELQSETGAAMIMITHDLGVVAEMADKVAVMYGGHIVEAGTTQAIFTDPQHPYTIGLMSSMPSLGDRGDRLVTVPGVVPQPADMPAGCRFATRCPFATAACAQKPVLQACGRSHQVACVRAPLEDLVAHPLPETGT</sequence>
<dbReference type="InterPro" id="IPR050388">
    <property type="entry name" value="ABC_Ni/Peptide_Import"/>
</dbReference>
<dbReference type="OrthoDB" id="7957282at2"/>
<evidence type="ECO:0000256" key="4">
    <source>
        <dbReference type="ARBA" id="ARBA00022475"/>
    </source>
</evidence>
<dbReference type="GO" id="GO:0055085">
    <property type="term" value="P:transmembrane transport"/>
    <property type="evidence" value="ECO:0007669"/>
    <property type="project" value="UniProtKB-ARBA"/>
</dbReference>
<dbReference type="HOGENOM" id="CLU_000604_1_23_5"/>
<dbReference type="eggNOG" id="COG0444">
    <property type="taxonomic scope" value="Bacteria"/>
</dbReference>
<dbReference type="InterPro" id="IPR027417">
    <property type="entry name" value="P-loop_NTPase"/>
</dbReference>
<dbReference type="Gene3D" id="3.40.50.300">
    <property type="entry name" value="P-loop containing nucleotide triphosphate hydrolases"/>
    <property type="match status" value="1"/>
</dbReference>
<dbReference type="GO" id="GO:0016887">
    <property type="term" value="F:ATP hydrolysis activity"/>
    <property type="evidence" value="ECO:0007669"/>
    <property type="project" value="InterPro"/>
</dbReference>
<dbReference type="PANTHER" id="PTHR43297">
    <property type="entry name" value="OLIGOPEPTIDE TRANSPORT ATP-BINDING PROTEIN APPD"/>
    <property type="match status" value="1"/>
</dbReference>
<evidence type="ECO:0000256" key="6">
    <source>
        <dbReference type="ARBA" id="ARBA00022840"/>
    </source>
</evidence>
<keyword evidence="6 9" id="KW-0067">ATP-binding</keyword>
<evidence type="ECO:0000256" key="2">
    <source>
        <dbReference type="ARBA" id="ARBA00005417"/>
    </source>
</evidence>
<evidence type="ECO:0000256" key="5">
    <source>
        <dbReference type="ARBA" id="ARBA00022741"/>
    </source>
</evidence>
<name>W8SJT5_9RHOB</name>
<dbReference type="GO" id="GO:0005524">
    <property type="term" value="F:ATP binding"/>
    <property type="evidence" value="ECO:0007669"/>
    <property type="project" value="UniProtKB-KW"/>
</dbReference>
<dbReference type="CDD" id="cd03257">
    <property type="entry name" value="ABC_NikE_OppD_transporters"/>
    <property type="match status" value="1"/>
</dbReference>
<dbReference type="EMBL" id="CP004372">
    <property type="protein sequence ID" value="AHM02775.1"/>
    <property type="molecule type" value="Genomic_DNA"/>
</dbReference>
<gene>
    <name evidence="9" type="ORF">roselon_00322</name>
</gene>
<evidence type="ECO:0000313" key="10">
    <source>
        <dbReference type="Proteomes" id="UP000019593"/>
    </source>
</evidence>
<keyword evidence="7" id="KW-0472">Membrane</keyword>
<organism evidence="9 10">
    <name type="scientific">Roseicyclus elongatus DSM 19469</name>
    <dbReference type="NCBI Taxonomy" id="1294273"/>
    <lineage>
        <taxon>Bacteria</taxon>
        <taxon>Pseudomonadati</taxon>
        <taxon>Pseudomonadota</taxon>
        <taxon>Alphaproteobacteria</taxon>
        <taxon>Rhodobacterales</taxon>
        <taxon>Roseobacteraceae</taxon>
        <taxon>Roseicyclus</taxon>
    </lineage>
</organism>
<keyword evidence="4" id="KW-1003">Cell membrane</keyword>
<keyword evidence="3" id="KW-0813">Transport</keyword>
<dbReference type="InterPro" id="IPR017871">
    <property type="entry name" value="ABC_transporter-like_CS"/>
</dbReference>
<dbReference type="SUPFAM" id="SSF52540">
    <property type="entry name" value="P-loop containing nucleoside triphosphate hydrolases"/>
    <property type="match status" value="1"/>
</dbReference>
<protein>
    <submittedName>
        <fullName evidence="9">Oligopeptide transport ATP-binding protein OppD</fullName>
    </submittedName>
</protein>
<dbReference type="RefSeq" id="WP_025310690.1">
    <property type="nucleotide sequence ID" value="NZ_CP004372.1"/>
</dbReference>
<accession>W8SJT5</accession>
<dbReference type="PANTHER" id="PTHR43297:SF2">
    <property type="entry name" value="DIPEPTIDE TRANSPORT ATP-BINDING PROTEIN DPPD"/>
    <property type="match status" value="1"/>
</dbReference>